<evidence type="ECO:0000313" key="3">
    <source>
        <dbReference type="Proteomes" id="UP000886722"/>
    </source>
</evidence>
<accession>A0A9D1GF36</accession>
<dbReference type="Proteomes" id="UP000886722">
    <property type="component" value="Unassembled WGS sequence"/>
</dbReference>
<gene>
    <name evidence="2" type="ORF">IAD06_07300</name>
</gene>
<name>A0A9D1GF36_9BACT</name>
<reference evidence="2" key="1">
    <citation type="submission" date="2020-10" db="EMBL/GenBank/DDBJ databases">
        <authorList>
            <person name="Gilroy R."/>
        </authorList>
    </citation>
    <scope>NUCLEOTIDE SEQUENCE</scope>
    <source>
        <strain evidence="2">21143</strain>
    </source>
</reference>
<feature type="transmembrane region" description="Helical" evidence="1">
    <location>
        <begin position="22"/>
        <end position="42"/>
    </location>
</feature>
<proteinExistence type="predicted"/>
<keyword evidence="1" id="KW-0472">Membrane</keyword>
<reference evidence="2" key="2">
    <citation type="journal article" date="2021" name="PeerJ">
        <title>Extensive microbial diversity within the chicken gut microbiome revealed by metagenomics and culture.</title>
        <authorList>
            <person name="Gilroy R."/>
            <person name="Ravi A."/>
            <person name="Getino M."/>
            <person name="Pursley I."/>
            <person name="Horton D.L."/>
            <person name="Alikhan N.F."/>
            <person name="Baker D."/>
            <person name="Gharbi K."/>
            <person name="Hall N."/>
            <person name="Watson M."/>
            <person name="Adriaenssens E.M."/>
            <person name="Foster-Nyarko E."/>
            <person name="Jarju S."/>
            <person name="Secka A."/>
            <person name="Antonio M."/>
            <person name="Oren A."/>
            <person name="Chaudhuri R.R."/>
            <person name="La Ragione R."/>
            <person name="Hildebrand F."/>
            <person name="Pallen M.J."/>
        </authorList>
    </citation>
    <scope>NUCLEOTIDE SEQUENCE</scope>
    <source>
        <strain evidence="2">21143</strain>
    </source>
</reference>
<dbReference type="AlphaFoldDB" id="A0A9D1GF36"/>
<evidence type="ECO:0000313" key="2">
    <source>
        <dbReference type="EMBL" id="HIT39828.1"/>
    </source>
</evidence>
<dbReference type="EMBL" id="DVKT01000055">
    <property type="protein sequence ID" value="HIT39828.1"/>
    <property type="molecule type" value="Genomic_DNA"/>
</dbReference>
<evidence type="ECO:0000256" key="1">
    <source>
        <dbReference type="SAM" id="Phobius"/>
    </source>
</evidence>
<organism evidence="2 3">
    <name type="scientific">Candidatus Caccoplasma intestinavium</name>
    <dbReference type="NCBI Taxonomy" id="2840716"/>
    <lineage>
        <taxon>Bacteria</taxon>
        <taxon>Pseudomonadati</taxon>
        <taxon>Bacteroidota</taxon>
        <taxon>Bacteroidia</taxon>
        <taxon>Bacteroidales</taxon>
        <taxon>Bacteroidaceae</taxon>
        <taxon>Bacteroidaceae incertae sedis</taxon>
        <taxon>Candidatus Caccoplasma</taxon>
    </lineage>
</organism>
<feature type="transmembrane region" description="Helical" evidence="1">
    <location>
        <begin position="54"/>
        <end position="72"/>
    </location>
</feature>
<keyword evidence="1" id="KW-1133">Transmembrane helix</keyword>
<comment type="caution">
    <text evidence="2">The sequence shown here is derived from an EMBL/GenBank/DDBJ whole genome shotgun (WGS) entry which is preliminary data.</text>
</comment>
<sequence length="77" mass="9024">MNEEINMQEAEKNRDKATKSRIGYLFGIIMLLIYLTMAYLLAFTPYFEATFNPTLRYIFAAVFAAYAIFRGYRFIKG</sequence>
<protein>
    <submittedName>
        <fullName evidence="2">Uncharacterized protein</fullName>
    </submittedName>
</protein>
<keyword evidence="1" id="KW-0812">Transmembrane</keyword>